<keyword evidence="7 16" id="KW-1133">Transmembrane helix</keyword>
<comment type="catalytic activity">
    <reaction evidence="15">
        <text>[GlcNAc-(1-&gt;4)-Mur2Ac(oyl-L-Ala-gamma-D-Glu-L-Lys-D-Ala-D-Ala)](n)-di-trans,octa-cis-undecaprenyl diphosphate + beta-D-GlcNAc-(1-&gt;4)-Mur2Ac(oyl-L-Ala-gamma-D-Glu-L-Lys-D-Ala-D-Ala)-di-trans,octa-cis-undecaprenyl diphosphate = [GlcNAc-(1-&gt;4)-Mur2Ac(oyl-L-Ala-gamma-D-Glu-L-Lys-D-Ala-D-Ala)](n+1)-di-trans,octa-cis-undecaprenyl diphosphate + di-trans,octa-cis-undecaprenyl diphosphate + H(+)</text>
        <dbReference type="Rhea" id="RHEA:23708"/>
        <dbReference type="Rhea" id="RHEA-COMP:9602"/>
        <dbReference type="Rhea" id="RHEA-COMP:9603"/>
        <dbReference type="ChEBI" id="CHEBI:15378"/>
        <dbReference type="ChEBI" id="CHEBI:58405"/>
        <dbReference type="ChEBI" id="CHEBI:60033"/>
        <dbReference type="ChEBI" id="CHEBI:78435"/>
        <dbReference type="EC" id="2.4.99.28"/>
    </reaction>
</comment>
<keyword evidence="3 17" id="KW-0808">Transferase</keyword>
<keyword evidence="6" id="KW-0573">Peptidoglycan synthesis</keyword>
<comment type="similarity">
    <text evidence="11">Belongs to the SEDS family. FtsW subfamily.</text>
</comment>
<feature type="transmembrane region" description="Helical" evidence="16">
    <location>
        <begin position="71"/>
        <end position="92"/>
    </location>
</feature>
<dbReference type="PROSITE" id="PS51257">
    <property type="entry name" value="PROKAR_LIPOPROTEIN"/>
    <property type="match status" value="1"/>
</dbReference>
<dbReference type="GO" id="GO:0009252">
    <property type="term" value="P:peptidoglycan biosynthetic process"/>
    <property type="evidence" value="ECO:0007669"/>
    <property type="project" value="UniProtKB-KW"/>
</dbReference>
<evidence type="ECO:0000256" key="15">
    <source>
        <dbReference type="ARBA" id="ARBA00049902"/>
    </source>
</evidence>
<feature type="transmembrane region" description="Helical" evidence="16">
    <location>
        <begin position="160"/>
        <end position="178"/>
    </location>
</feature>
<dbReference type="GO" id="GO:0008955">
    <property type="term" value="F:peptidoglycan glycosyltransferase activity"/>
    <property type="evidence" value="ECO:0007669"/>
    <property type="project" value="UniProtKB-EC"/>
</dbReference>
<dbReference type="Proteomes" id="UP000320735">
    <property type="component" value="Unassembled WGS sequence"/>
</dbReference>
<evidence type="ECO:0000256" key="2">
    <source>
        <dbReference type="ARBA" id="ARBA00022676"/>
    </source>
</evidence>
<feature type="transmembrane region" description="Helical" evidence="16">
    <location>
        <begin position="138"/>
        <end position="154"/>
    </location>
</feature>
<dbReference type="EC" id="2.4.99.28" evidence="14"/>
<keyword evidence="5" id="KW-0133">Cell shape</keyword>
<keyword evidence="4 16" id="KW-0812">Transmembrane</keyword>
<evidence type="ECO:0000256" key="4">
    <source>
        <dbReference type="ARBA" id="ARBA00022692"/>
    </source>
</evidence>
<comment type="subcellular location">
    <subcellularLocation>
        <location evidence="1">Membrane</location>
        <topology evidence="1">Multi-pass membrane protein</topology>
    </subcellularLocation>
</comment>
<evidence type="ECO:0000256" key="12">
    <source>
        <dbReference type="ARBA" id="ARBA00041185"/>
    </source>
</evidence>
<feature type="transmembrane region" description="Helical" evidence="16">
    <location>
        <begin position="361"/>
        <end position="382"/>
    </location>
</feature>
<feature type="transmembrane region" description="Helical" evidence="16">
    <location>
        <begin position="98"/>
        <end position="117"/>
    </location>
</feature>
<keyword evidence="2" id="KW-0328">Glycosyltransferase</keyword>
<proteinExistence type="inferred from homology"/>
<evidence type="ECO:0000313" key="17">
    <source>
        <dbReference type="EMBL" id="TWU13804.1"/>
    </source>
</evidence>
<evidence type="ECO:0000256" key="10">
    <source>
        <dbReference type="ARBA" id="ARBA00033270"/>
    </source>
</evidence>
<name>A0A5C6BSX9_9PLAN</name>
<gene>
    <name evidence="17" type="primary">ftsW</name>
    <name evidence="17" type="ORF">CA54_26390</name>
</gene>
<feature type="transmembrane region" description="Helical" evidence="16">
    <location>
        <begin position="325"/>
        <end position="349"/>
    </location>
</feature>
<dbReference type="GO" id="GO:0051301">
    <property type="term" value="P:cell division"/>
    <property type="evidence" value="ECO:0007669"/>
    <property type="project" value="InterPro"/>
</dbReference>
<evidence type="ECO:0000256" key="5">
    <source>
        <dbReference type="ARBA" id="ARBA00022960"/>
    </source>
</evidence>
<feature type="transmembrane region" description="Helical" evidence="16">
    <location>
        <begin position="185"/>
        <end position="202"/>
    </location>
</feature>
<protein>
    <recommendedName>
        <fullName evidence="12">Probable peptidoglycan glycosyltransferase FtsW</fullName>
        <ecNumber evidence="14">2.4.99.28</ecNumber>
    </recommendedName>
    <alternativeName>
        <fullName evidence="13">Cell division protein FtsW</fullName>
    </alternativeName>
    <alternativeName>
        <fullName evidence="10">Cell wall polymerase</fullName>
    </alternativeName>
    <alternativeName>
        <fullName evidence="9">Peptidoglycan polymerase</fullName>
    </alternativeName>
</protein>
<accession>A0A5C6BSX9</accession>
<evidence type="ECO:0000256" key="14">
    <source>
        <dbReference type="ARBA" id="ARBA00044770"/>
    </source>
</evidence>
<comment type="caution">
    <text evidence="17">The sequence shown here is derived from an EMBL/GenBank/DDBJ whole genome shotgun (WGS) entry which is preliminary data.</text>
</comment>
<feature type="transmembrane region" description="Helical" evidence="16">
    <location>
        <begin position="208"/>
        <end position="225"/>
    </location>
</feature>
<feature type="transmembrane region" description="Helical" evidence="16">
    <location>
        <begin position="33"/>
        <end position="50"/>
    </location>
</feature>
<evidence type="ECO:0000256" key="7">
    <source>
        <dbReference type="ARBA" id="ARBA00022989"/>
    </source>
</evidence>
<reference evidence="17 18" key="1">
    <citation type="submission" date="2019-02" db="EMBL/GenBank/DDBJ databases">
        <title>Deep-cultivation of Planctomycetes and their phenomic and genomic characterization uncovers novel biology.</title>
        <authorList>
            <person name="Wiegand S."/>
            <person name="Jogler M."/>
            <person name="Boedeker C."/>
            <person name="Pinto D."/>
            <person name="Vollmers J."/>
            <person name="Rivas-Marin E."/>
            <person name="Kohn T."/>
            <person name="Peeters S.H."/>
            <person name="Heuer A."/>
            <person name="Rast P."/>
            <person name="Oberbeckmann S."/>
            <person name="Bunk B."/>
            <person name="Jeske O."/>
            <person name="Meyerdierks A."/>
            <person name="Storesund J.E."/>
            <person name="Kallscheuer N."/>
            <person name="Luecker S."/>
            <person name="Lage O.M."/>
            <person name="Pohl T."/>
            <person name="Merkel B.J."/>
            <person name="Hornburger P."/>
            <person name="Mueller R.-W."/>
            <person name="Bruemmer F."/>
            <person name="Labrenz M."/>
            <person name="Spormann A.M."/>
            <person name="Op Den Camp H."/>
            <person name="Overmann J."/>
            <person name="Amann R."/>
            <person name="Jetten M.S.M."/>
            <person name="Mascher T."/>
            <person name="Medema M.H."/>
            <person name="Devos D.P."/>
            <person name="Kaster A.-K."/>
            <person name="Ovreas L."/>
            <person name="Rohde M."/>
            <person name="Galperin M.Y."/>
            <person name="Jogler C."/>
        </authorList>
    </citation>
    <scope>NUCLEOTIDE SEQUENCE [LARGE SCALE GENOMIC DNA]</scope>
    <source>
        <strain evidence="17 18">CA54</strain>
    </source>
</reference>
<dbReference type="GO" id="GO:0005886">
    <property type="term" value="C:plasma membrane"/>
    <property type="evidence" value="ECO:0007669"/>
    <property type="project" value="TreeGrafter"/>
</dbReference>
<dbReference type="PANTHER" id="PTHR30474:SF2">
    <property type="entry name" value="PEPTIDOGLYCAN GLYCOSYLTRANSFERASE FTSW-RELATED"/>
    <property type="match status" value="1"/>
</dbReference>
<dbReference type="EMBL" id="SJPP01000001">
    <property type="protein sequence ID" value="TWU13804.1"/>
    <property type="molecule type" value="Genomic_DNA"/>
</dbReference>
<evidence type="ECO:0000256" key="8">
    <source>
        <dbReference type="ARBA" id="ARBA00023136"/>
    </source>
</evidence>
<dbReference type="InterPro" id="IPR001182">
    <property type="entry name" value="FtsW/RodA"/>
</dbReference>
<dbReference type="PANTHER" id="PTHR30474">
    <property type="entry name" value="CELL CYCLE PROTEIN"/>
    <property type="match status" value="1"/>
</dbReference>
<evidence type="ECO:0000256" key="3">
    <source>
        <dbReference type="ARBA" id="ARBA00022679"/>
    </source>
</evidence>
<keyword evidence="18" id="KW-1185">Reference proteome</keyword>
<dbReference type="GO" id="GO:0032153">
    <property type="term" value="C:cell division site"/>
    <property type="evidence" value="ECO:0007669"/>
    <property type="project" value="TreeGrafter"/>
</dbReference>
<organism evidence="17 18">
    <name type="scientific">Symmachiella macrocystis</name>
    <dbReference type="NCBI Taxonomy" id="2527985"/>
    <lineage>
        <taxon>Bacteria</taxon>
        <taxon>Pseudomonadati</taxon>
        <taxon>Planctomycetota</taxon>
        <taxon>Planctomycetia</taxon>
        <taxon>Planctomycetales</taxon>
        <taxon>Planctomycetaceae</taxon>
        <taxon>Symmachiella</taxon>
    </lineage>
</organism>
<evidence type="ECO:0000256" key="1">
    <source>
        <dbReference type="ARBA" id="ARBA00004141"/>
    </source>
</evidence>
<dbReference type="AlphaFoldDB" id="A0A5C6BSX9"/>
<evidence type="ECO:0000256" key="9">
    <source>
        <dbReference type="ARBA" id="ARBA00032370"/>
    </source>
</evidence>
<evidence type="ECO:0000256" key="16">
    <source>
        <dbReference type="SAM" id="Phobius"/>
    </source>
</evidence>
<evidence type="ECO:0000256" key="6">
    <source>
        <dbReference type="ARBA" id="ARBA00022984"/>
    </source>
</evidence>
<dbReference type="Pfam" id="PF01098">
    <property type="entry name" value="FTSW_RODA_SPOVE"/>
    <property type="match status" value="1"/>
</dbReference>
<keyword evidence="8 16" id="KW-0472">Membrane</keyword>
<evidence type="ECO:0000313" key="18">
    <source>
        <dbReference type="Proteomes" id="UP000320735"/>
    </source>
</evidence>
<evidence type="ECO:0000256" key="13">
    <source>
        <dbReference type="ARBA" id="ARBA00041418"/>
    </source>
</evidence>
<sequence length="407" mass="43543">MKETSHTVYQPYPGLSGCGSPQPNVQTVNNDRGFFLVLIGMLLALGVLMVHSASMTSHPSQSEQIYLSRHLVFLACGIAAGIISSLMPARFFYRAAPYLFAVVTGLLVLVLLPGIGTQVNGAQRWLRLGTFTMQPAELAKLALPLFLARLVVQVRVRESGWWAGFLLPCLPAAVMVPLVMRQPDLGTALFLAAGSGILLFVARWPLRNFALIAAPTIPAIAYLVIHRPYQMQRISGFVAAWTDPSSAPYQLKQSLMTLGAGGGQGVGLGKGWQKLSFLPEANTDFVFAVIGEELGLIGTFTVIALWIGVYIFGIRLLACHDKLSFTFLAGTTLLTQIILQAAINVAVVTAMVPPKGIPHPLMSYGGSNLVTTLMAVGLIVSFSRAPESVESAAVDDSEVETPQPLAA</sequence>
<dbReference type="GO" id="GO:0015648">
    <property type="term" value="F:lipid-linked peptidoglycan transporter activity"/>
    <property type="evidence" value="ECO:0007669"/>
    <property type="project" value="TreeGrafter"/>
</dbReference>
<dbReference type="GO" id="GO:0008360">
    <property type="term" value="P:regulation of cell shape"/>
    <property type="evidence" value="ECO:0007669"/>
    <property type="project" value="UniProtKB-KW"/>
</dbReference>
<feature type="transmembrane region" description="Helical" evidence="16">
    <location>
        <begin position="294"/>
        <end position="313"/>
    </location>
</feature>
<evidence type="ECO:0000256" key="11">
    <source>
        <dbReference type="ARBA" id="ARBA00038053"/>
    </source>
</evidence>